<dbReference type="InterPro" id="IPR009057">
    <property type="entry name" value="Homeodomain-like_sf"/>
</dbReference>
<keyword evidence="1" id="KW-0805">Transcription regulation</keyword>
<keyword evidence="7" id="KW-1185">Reference proteome</keyword>
<evidence type="ECO:0000313" key="6">
    <source>
        <dbReference type="EMBL" id="GDY50260.1"/>
    </source>
</evidence>
<keyword evidence="3" id="KW-0804">Transcription</keyword>
<dbReference type="PANTHER" id="PTHR46796">
    <property type="entry name" value="HTH-TYPE TRANSCRIPTIONAL ACTIVATOR RHAS-RELATED"/>
    <property type="match status" value="1"/>
</dbReference>
<dbReference type="EMBL" id="BJHW01000001">
    <property type="protein sequence ID" value="GDY50260.1"/>
    <property type="molecule type" value="Genomic_DNA"/>
</dbReference>
<dbReference type="InterPro" id="IPR050204">
    <property type="entry name" value="AraC_XylS_family_regulators"/>
</dbReference>
<keyword evidence="2" id="KW-0238">DNA-binding</keyword>
<dbReference type="InterPro" id="IPR018060">
    <property type="entry name" value="HTH_AraC"/>
</dbReference>
<gene>
    <name evidence="6" type="ORF">SVIO_008830</name>
</gene>
<protein>
    <submittedName>
        <fullName evidence="6">AraC family transcriptional regulator</fullName>
    </submittedName>
</protein>
<evidence type="ECO:0000256" key="4">
    <source>
        <dbReference type="SAM" id="MobiDB-lite"/>
    </source>
</evidence>
<dbReference type="GO" id="GO:0003700">
    <property type="term" value="F:DNA-binding transcription factor activity"/>
    <property type="evidence" value="ECO:0007669"/>
    <property type="project" value="InterPro"/>
</dbReference>
<evidence type="ECO:0000256" key="2">
    <source>
        <dbReference type="ARBA" id="ARBA00023125"/>
    </source>
</evidence>
<evidence type="ECO:0000313" key="7">
    <source>
        <dbReference type="Proteomes" id="UP000301309"/>
    </source>
</evidence>
<reference evidence="6 7" key="1">
    <citation type="journal article" date="2020" name="Int. J. Syst. Evol. Microbiol.">
        <title>Reclassification of Streptomyces castelarensis and Streptomyces sporoclivatus as later heterotypic synonyms of Streptomyces antimycoticus.</title>
        <authorList>
            <person name="Komaki H."/>
            <person name="Tamura T."/>
        </authorList>
    </citation>
    <scope>NUCLEOTIDE SEQUENCE [LARGE SCALE GENOMIC DNA]</scope>
    <source>
        <strain evidence="6 7">NBRC 13459</strain>
    </source>
</reference>
<evidence type="ECO:0000259" key="5">
    <source>
        <dbReference type="PROSITE" id="PS01124"/>
    </source>
</evidence>
<proteinExistence type="predicted"/>
<comment type="caution">
    <text evidence="6">The sequence shown here is derived from an EMBL/GenBank/DDBJ whole genome shotgun (WGS) entry which is preliminary data.</text>
</comment>
<dbReference type="AlphaFoldDB" id="A0A4D4KUK9"/>
<feature type="domain" description="HTH araC/xylS-type" evidence="5">
    <location>
        <begin position="177"/>
        <end position="277"/>
    </location>
</feature>
<dbReference type="PANTHER" id="PTHR46796:SF15">
    <property type="entry name" value="BLL1074 PROTEIN"/>
    <property type="match status" value="1"/>
</dbReference>
<organism evidence="6 7">
    <name type="scientific">Streptomyces violaceusniger</name>
    <dbReference type="NCBI Taxonomy" id="68280"/>
    <lineage>
        <taxon>Bacteria</taxon>
        <taxon>Bacillati</taxon>
        <taxon>Actinomycetota</taxon>
        <taxon>Actinomycetes</taxon>
        <taxon>Kitasatosporales</taxon>
        <taxon>Streptomycetaceae</taxon>
        <taxon>Streptomyces</taxon>
        <taxon>Streptomyces violaceusniger group</taxon>
    </lineage>
</organism>
<evidence type="ECO:0000256" key="1">
    <source>
        <dbReference type="ARBA" id="ARBA00023015"/>
    </source>
</evidence>
<sequence length="301" mass="33129">MHEKKHTPMASSTATAAAESRELITRKPGPAAREHVLGYRGFRFGARQPRCRLLVPDGVVKVMLGFGESVRIADAVDPRQSVTGTSMINGLRATATLGEHTGQLSGVTVMLTPIAAFRFFGVPMAELAERNLDPADLLGREAGRLLCRLAECRDWASRFALLDGVFAARAQAGPECATEVVWAWRRLGRTHGRIRVADLATETGWSRRRLERRFREQVGLPPKQFAQVLRLQEALRLQDGGLPWAEAAALAGYYDQAHFTRAFRDRVGCTPGRFGTRRASSKPGDPLDFLPDQVTSVLLAE</sequence>
<dbReference type="SUPFAM" id="SSF46689">
    <property type="entry name" value="Homeodomain-like"/>
    <property type="match status" value="1"/>
</dbReference>
<dbReference type="Proteomes" id="UP000301309">
    <property type="component" value="Unassembled WGS sequence"/>
</dbReference>
<evidence type="ECO:0000256" key="3">
    <source>
        <dbReference type="ARBA" id="ARBA00023163"/>
    </source>
</evidence>
<accession>A0A4D4KUK9</accession>
<dbReference type="RefSeq" id="WP_137976141.1">
    <property type="nucleotide sequence ID" value="NZ_BAAASO010000028.1"/>
</dbReference>
<name>A0A4D4KUK9_STRVO</name>
<dbReference type="Gene3D" id="1.10.10.60">
    <property type="entry name" value="Homeodomain-like"/>
    <property type="match status" value="1"/>
</dbReference>
<dbReference type="SMART" id="SM00342">
    <property type="entry name" value="HTH_ARAC"/>
    <property type="match status" value="1"/>
</dbReference>
<dbReference type="GO" id="GO:0043565">
    <property type="term" value="F:sequence-specific DNA binding"/>
    <property type="evidence" value="ECO:0007669"/>
    <property type="project" value="InterPro"/>
</dbReference>
<feature type="region of interest" description="Disordered" evidence="4">
    <location>
        <begin position="1"/>
        <end position="29"/>
    </location>
</feature>
<dbReference type="PROSITE" id="PS01124">
    <property type="entry name" value="HTH_ARAC_FAMILY_2"/>
    <property type="match status" value="1"/>
</dbReference>
<dbReference type="OrthoDB" id="2559672at2"/>
<dbReference type="Pfam" id="PF12833">
    <property type="entry name" value="HTH_18"/>
    <property type="match status" value="1"/>
</dbReference>